<dbReference type="InterPro" id="IPR029058">
    <property type="entry name" value="AB_hydrolase_fold"/>
</dbReference>
<feature type="signal peptide" evidence="1">
    <location>
        <begin position="1"/>
        <end position="20"/>
    </location>
</feature>
<evidence type="ECO:0000256" key="1">
    <source>
        <dbReference type="SAM" id="SignalP"/>
    </source>
</evidence>
<dbReference type="AlphaFoldDB" id="A0A0W0SKV5"/>
<protein>
    <recommendedName>
        <fullName evidence="4">Lipase</fullName>
    </recommendedName>
</protein>
<evidence type="ECO:0000313" key="3">
    <source>
        <dbReference type="Proteomes" id="UP000054736"/>
    </source>
</evidence>
<organism evidence="2 3">
    <name type="scientific">Legionella drozanskii LLAP-1</name>
    <dbReference type="NCBI Taxonomy" id="1212489"/>
    <lineage>
        <taxon>Bacteria</taxon>
        <taxon>Pseudomonadati</taxon>
        <taxon>Pseudomonadota</taxon>
        <taxon>Gammaproteobacteria</taxon>
        <taxon>Legionellales</taxon>
        <taxon>Legionellaceae</taxon>
        <taxon>Legionella</taxon>
    </lineage>
</organism>
<sequence>MESRFIFFLLLFFFSCLSYSAENQAENLGVAFVHGTHNYSAGAEGVYWKEDFIHSVVEGLPNPSNYYVVHCDFSQYMWHEKAAGCVANQLLEFINNKQITKLIVYTHSNGGNVVRWILSNPTFDARYFSLVKNIRHVIALAPSSGGTELADEIINGDGFEESVGWLLGYLNDAVKQQRIGDMALFNTEILLGTAGRPSLPLPFRVMVGTDVEASPFSPSSYCNGFFLNVGLKITQSYLQHCSDGFLDCTSQRLAGDLWFYDKQKTNQAITLSHNQSRHSCFGLEDILRNDLLAQGAVQ</sequence>
<keyword evidence="1" id="KW-0732">Signal</keyword>
<keyword evidence="3" id="KW-1185">Reference proteome</keyword>
<dbReference type="RefSeq" id="WP_058497395.1">
    <property type="nucleotide sequence ID" value="NZ_CAAAIU010000016.1"/>
</dbReference>
<dbReference type="Gene3D" id="3.40.50.1820">
    <property type="entry name" value="alpha/beta hydrolase"/>
    <property type="match status" value="1"/>
</dbReference>
<accession>A0A0W0SKV5</accession>
<dbReference type="SUPFAM" id="SSF53474">
    <property type="entry name" value="alpha/beta-Hydrolases"/>
    <property type="match status" value="1"/>
</dbReference>
<comment type="caution">
    <text evidence="2">The sequence shown here is derived from an EMBL/GenBank/DDBJ whole genome shotgun (WGS) entry which is preliminary data.</text>
</comment>
<dbReference type="OrthoDB" id="5644163at2"/>
<evidence type="ECO:0008006" key="4">
    <source>
        <dbReference type="Google" id="ProtNLM"/>
    </source>
</evidence>
<dbReference type="Proteomes" id="UP000054736">
    <property type="component" value="Unassembled WGS sequence"/>
</dbReference>
<dbReference type="PROSITE" id="PS51257">
    <property type="entry name" value="PROKAR_LIPOPROTEIN"/>
    <property type="match status" value="1"/>
</dbReference>
<dbReference type="STRING" id="1212489.Ldro_3136"/>
<dbReference type="PATRIC" id="fig|1212489.4.peg.3321"/>
<name>A0A0W0SKV5_9GAMM</name>
<reference evidence="2 3" key="1">
    <citation type="submission" date="2015-11" db="EMBL/GenBank/DDBJ databases">
        <title>Genomic analysis of 38 Legionella species identifies large and diverse effector repertoires.</title>
        <authorList>
            <person name="Burstein D."/>
            <person name="Amaro F."/>
            <person name="Zusman T."/>
            <person name="Lifshitz Z."/>
            <person name="Cohen O."/>
            <person name="Gilbert J.A."/>
            <person name="Pupko T."/>
            <person name="Shuman H.A."/>
            <person name="Segal G."/>
        </authorList>
    </citation>
    <scope>NUCLEOTIDE SEQUENCE [LARGE SCALE GENOMIC DNA]</scope>
    <source>
        <strain evidence="2 3">ATCC 700990</strain>
    </source>
</reference>
<gene>
    <name evidence="2" type="ORF">Ldro_3136</name>
</gene>
<feature type="chain" id="PRO_5006912134" description="Lipase" evidence="1">
    <location>
        <begin position="21"/>
        <end position="298"/>
    </location>
</feature>
<evidence type="ECO:0000313" key="2">
    <source>
        <dbReference type="EMBL" id="KTC84016.1"/>
    </source>
</evidence>
<proteinExistence type="predicted"/>
<dbReference type="EMBL" id="LNXY01000034">
    <property type="protein sequence ID" value="KTC84016.1"/>
    <property type="molecule type" value="Genomic_DNA"/>
</dbReference>